<reference evidence="5 6" key="1">
    <citation type="journal article" date="2005" name="Int. J. Syst. Evol. Microbiol.">
        <title>Nitrincola lacisaponensis gen. nov., sp. nov., a novel alkaliphilic bacterium isolated from an alkaline, saline lake.</title>
        <authorList>
            <person name="Dimitriu P.A."/>
            <person name="Shukla S.K."/>
            <person name="Conradt J."/>
            <person name="Marquez M.C."/>
            <person name="Ventosa A."/>
            <person name="Maglia A."/>
            <person name="Peyton B.M."/>
            <person name="Pinkart H.C."/>
            <person name="Mormile M.R."/>
        </authorList>
    </citation>
    <scope>NUCLEOTIDE SEQUENCE [LARGE SCALE GENOMIC DNA]</scope>
    <source>
        <strain evidence="5 6">4CA</strain>
    </source>
</reference>
<dbReference type="RefSeq" id="WP_036545601.1">
    <property type="nucleotide sequence ID" value="NZ_JBKBNO010000010.1"/>
</dbReference>
<dbReference type="HAMAP" id="MF_00434">
    <property type="entry name" value="Pterin_4_alpha"/>
    <property type="match status" value="1"/>
</dbReference>
<evidence type="ECO:0000313" key="5">
    <source>
        <dbReference type="EMBL" id="KDE40684.1"/>
    </source>
</evidence>
<proteinExistence type="inferred from homology"/>
<dbReference type="InterPro" id="IPR050376">
    <property type="entry name" value="Pterin-4-alpha-carb_dehyd"/>
</dbReference>
<dbReference type="InterPro" id="IPR001533">
    <property type="entry name" value="Pterin_deHydtase"/>
</dbReference>
<organism evidence="5 6">
    <name type="scientific">Nitrincola lacisaponensis</name>
    <dbReference type="NCBI Taxonomy" id="267850"/>
    <lineage>
        <taxon>Bacteria</taxon>
        <taxon>Pseudomonadati</taxon>
        <taxon>Pseudomonadota</taxon>
        <taxon>Gammaproteobacteria</taxon>
        <taxon>Oceanospirillales</taxon>
        <taxon>Oceanospirillaceae</taxon>
        <taxon>Nitrincola</taxon>
    </lineage>
</organism>
<dbReference type="EC" id="4.2.1.96" evidence="4"/>
<dbReference type="Pfam" id="PF01329">
    <property type="entry name" value="Pterin_4a"/>
    <property type="match status" value="1"/>
</dbReference>
<evidence type="ECO:0000313" key="6">
    <source>
        <dbReference type="Proteomes" id="UP000027318"/>
    </source>
</evidence>
<keyword evidence="6" id="KW-1185">Reference proteome</keyword>
<protein>
    <recommendedName>
        <fullName evidence="4">Putative pterin-4-alpha-carbinolamine dehydratase</fullName>
        <shortName evidence="4">PHS</shortName>
        <ecNumber evidence="4">4.2.1.96</ecNumber>
    </recommendedName>
    <alternativeName>
        <fullName evidence="4">4-alpha-hydroxy-tetrahydropterin dehydratase</fullName>
    </alternativeName>
    <alternativeName>
        <fullName evidence="4">Pterin carbinolamine dehydratase</fullName>
        <shortName evidence="4">PCD</shortName>
    </alternativeName>
</protein>
<comment type="catalytic activity">
    <reaction evidence="1 4">
        <text>(4aS,6R)-4a-hydroxy-L-erythro-5,6,7,8-tetrahydrobiopterin = (6R)-L-erythro-6,7-dihydrobiopterin + H2O</text>
        <dbReference type="Rhea" id="RHEA:11920"/>
        <dbReference type="ChEBI" id="CHEBI:15377"/>
        <dbReference type="ChEBI" id="CHEBI:15642"/>
        <dbReference type="ChEBI" id="CHEBI:43120"/>
        <dbReference type="EC" id="4.2.1.96"/>
    </reaction>
</comment>
<dbReference type="PANTHER" id="PTHR42805">
    <property type="entry name" value="PTERIN-4-ALPHA-CARBINOLAMINE DEHYDRATASE-RELATED"/>
    <property type="match status" value="1"/>
</dbReference>
<evidence type="ECO:0000256" key="4">
    <source>
        <dbReference type="HAMAP-Rule" id="MF_00434"/>
    </source>
</evidence>
<evidence type="ECO:0000256" key="3">
    <source>
        <dbReference type="ARBA" id="ARBA00023239"/>
    </source>
</evidence>
<dbReference type="GO" id="GO:0006729">
    <property type="term" value="P:tetrahydrobiopterin biosynthetic process"/>
    <property type="evidence" value="ECO:0007669"/>
    <property type="project" value="InterPro"/>
</dbReference>
<gene>
    <name evidence="5" type="ORF">ADINL_1276</name>
</gene>
<sequence>MDKQECNFCRADAPRLNAEQIQQELTVLPGWQLLNEQGEEKLSRQFSFKDFASALAFTNQIGAFAESIGHHPDLLTRWGSVTVTWYTHKIGGVQQGDFLCAIETELLFSRQNTG</sequence>
<comment type="similarity">
    <text evidence="2 4">Belongs to the pterin-4-alpha-carbinolamine dehydratase family.</text>
</comment>
<dbReference type="GO" id="GO:0008124">
    <property type="term" value="F:4-alpha-hydroxytetrahydrobiopterin dehydratase activity"/>
    <property type="evidence" value="ECO:0007669"/>
    <property type="project" value="UniProtKB-UniRule"/>
</dbReference>
<dbReference type="Gene3D" id="3.30.1360.20">
    <property type="entry name" value="Transcriptional coactivator/pterin dehydratase"/>
    <property type="match status" value="1"/>
</dbReference>
<dbReference type="OrthoDB" id="5294615at2"/>
<keyword evidence="3 4" id="KW-0456">Lyase</keyword>
<dbReference type="AlphaFoldDB" id="A0A063Y4T1"/>
<evidence type="ECO:0000256" key="1">
    <source>
        <dbReference type="ARBA" id="ARBA00001554"/>
    </source>
</evidence>
<evidence type="ECO:0000256" key="2">
    <source>
        <dbReference type="ARBA" id="ARBA00006472"/>
    </source>
</evidence>
<dbReference type="SUPFAM" id="SSF55248">
    <property type="entry name" value="PCD-like"/>
    <property type="match status" value="1"/>
</dbReference>
<accession>A0A063Y4T1</accession>
<dbReference type="EMBL" id="JMSZ01000016">
    <property type="protein sequence ID" value="KDE40684.1"/>
    <property type="molecule type" value="Genomic_DNA"/>
</dbReference>
<dbReference type="STRING" id="267850.ADINL_1276"/>
<dbReference type="PANTHER" id="PTHR42805:SF1">
    <property type="entry name" value="PTERIN-4-ALPHA-CARBINOLAMINE DEHYDRATASE-RELATED"/>
    <property type="match status" value="1"/>
</dbReference>
<dbReference type="Proteomes" id="UP000027318">
    <property type="component" value="Unassembled WGS sequence"/>
</dbReference>
<dbReference type="InterPro" id="IPR036428">
    <property type="entry name" value="PCD_sf"/>
</dbReference>
<comment type="caution">
    <text evidence="5">The sequence shown here is derived from an EMBL/GenBank/DDBJ whole genome shotgun (WGS) entry which is preliminary data.</text>
</comment>
<name>A0A063Y4T1_9GAMM</name>